<evidence type="ECO:0000256" key="1">
    <source>
        <dbReference type="ARBA" id="ARBA00004418"/>
    </source>
</evidence>
<comment type="subcellular location">
    <subcellularLocation>
        <location evidence="1">Periplasm</location>
    </subcellularLocation>
</comment>
<proteinExistence type="inferred from homology"/>
<dbReference type="Proteomes" id="UP001596056">
    <property type="component" value="Unassembled WGS sequence"/>
</dbReference>
<dbReference type="SUPFAM" id="SSF53850">
    <property type="entry name" value="Periplasmic binding protein-like II"/>
    <property type="match status" value="1"/>
</dbReference>
<evidence type="ECO:0000259" key="4">
    <source>
        <dbReference type="Pfam" id="PF00496"/>
    </source>
</evidence>
<gene>
    <name evidence="5" type="ORF">ACFPOC_14045</name>
</gene>
<dbReference type="RefSeq" id="WP_209841129.1">
    <property type="nucleotide sequence ID" value="NZ_JAGGJP010000009.1"/>
</dbReference>
<sequence>MTGPRRRATAIALAAERGGGDLRWIGLGGLALAALLALPARGQEAAAVPASAEGGTTVSHGYNYFGDLKYPADFAHLDYVNPDAPKGGEISEWNQGNFDSFNPFTIQGTATPLGAFPFESLMTSTADEPASLYCLICSTLEYPADLSWVEFEMRPEAAFSDGTPLTAQDVKFSFDLFMEQGLESFRMAWGPIIESVEVLGDHRLRFEFSAESPSRDRIPLAGGLTILSRAEFERTGARLDESSNVPFLGSGPYTIDSWDMGRRVVLRRDEDYWGRDLPISVGRNNFDTIRFEYFADSTVALEAFKAGEYTFRVESDALLWATAYDFPALDAGQVVREEIPSGLVPVAAYWAFNLRREVFQDPRVREALILLFNFEWTNETLLYGYYEQVPSFFANTDMMAEGLPTEGELAILQPLVDEGLLDESLVTSEAVLPPPSSAERDIDRGNLREASRLLDEAGWTVGEDGVRRNAEGEPLVVEFLEFSPSFQRLTLPFIENLRRVGVDARFELVDPAQFTQRRDSSDFDISRWSPAFDFEPGTSVIQWFGSASAAESNRNLPGVQDPAVDRIATLVAQARTREEMEAAARALDRVLRSMRLGVPRWYNPNSWVAYYDMYEHPEPLPPFAVGELDFWWYDDAKGEALRAAGAFQ</sequence>
<dbReference type="InterPro" id="IPR039424">
    <property type="entry name" value="SBP_5"/>
</dbReference>
<evidence type="ECO:0000256" key="3">
    <source>
        <dbReference type="ARBA" id="ARBA00022729"/>
    </source>
</evidence>
<organism evidence="5 6">
    <name type="scientific">Rubellimicrobium aerolatum</name>
    <dbReference type="NCBI Taxonomy" id="490979"/>
    <lineage>
        <taxon>Bacteria</taxon>
        <taxon>Pseudomonadati</taxon>
        <taxon>Pseudomonadota</taxon>
        <taxon>Alphaproteobacteria</taxon>
        <taxon>Rhodobacterales</taxon>
        <taxon>Roseobacteraceae</taxon>
        <taxon>Rubellimicrobium</taxon>
    </lineage>
</organism>
<keyword evidence="3" id="KW-0732">Signal</keyword>
<dbReference type="PANTHER" id="PTHR30290">
    <property type="entry name" value="PERIPLASMIC BINDING COMPONENT OF ABC TRANSPORTER"/>
    <property type="match status" value="1"/>
</dbReference>
<keyword evidence="6" id="KW-1185">Reference proteome</keyword>
<dbReference type="PANTHER" id="PTHR30290:SF64">
    <property type="entry name" value="ABC TRANSPORTER PERIPLASMIC BINDING PROTEIN"/>
    <property type="match status" value="1"/>
</dbReference>
<accession>A0ABW0SFD9</accession>
<evidence type="ECO:0000256" key="2">
    <source>
        <dbReference type="ARBA" id="ARBA00005695"/>
    </source>
</evidence>
<protein>
    <submittedName>
        <fullName evidence="5">Extracellular solute-binding protein</fullName>
    </submittedName>
</protein>
<evidence type="ECO:0000313" key="5">
    <source>
        <dbReference type="EMBL" id="MFC5567530.1"/>
    </source>
</evidence>
<comment type="caution">
    <text evidence="5">The sequence shown here is derived from an EMBL/GenBank/DDBJ whole genome shotgun (WGS) entry which is preliminary data.</text>
</comment>
<dbReference type="PIRSF" id="PIRSF002741">
    <property type="entry name" value="MppA"/>
    <property type="match status" value="1"/>
</dbReference>
<dbReference type="Gene3D" id="3.40.190.10">
    <property type="entry name" value="Periplasmic binding protein-like II"/>
    <property type="match status" value="1"/>
</dbReference>
<name>A0ABW0SFD9_9RHOB</name>
<reference evidence="6" key="1">
    <citation type="journal article" date="2019" name="Int. J. Syst. Evol. Microbiol.">
        <title>The Global Catalogue of Microorganisms (GCM) 10K type strain sequencing project: providing services to taxonomists for standard genome sequencing and annotation.</title>
        <authorList>
            <consortium name="The Broad Institute Genomics Platform"/>
            <consortium name="The Broad Institute Genome Sequencing Center for Infectious Disease"/>
            <person name="Wu L."/>
            <person name="Ma J."/>
        </authorList>
    </citation>
    <scope>NUCLEOTIDE SEQUENCE [LARGE SCALE GENOMIC DNA]</scope>
    <source>
        <strain evidence="6">KACC 11588</strain>
    </source>
</reference>
<dbReference type="InterPro" id="IPR030678">
    <property type="entry name" value="Peptide/Ni-bd"/>
</dbReference>
<dbReference type="CDD" id="cd08497">
    <property type="entry name" value="MbnE-like"/>
    <property type="match status" value="1"/>
</dbReference>
<dbReference type="EMBL" id="JBHSNA010000015">
    <property type="protein sequence ID" value="MFC5567530.1"/>
    <property type="molecule type" value="Genomic_DNA"/>
</dbReference>
<evidence type="ECO:0000313" key="6">
    <source>
        <dbReference type="Proteomes" id="UP001596056"/>
    </source>
</evidence>
<dbReference type="Gene3D" id="3.10.105.10">
    <property type="entry name" value="Dipeptide-binding Protein, Domain 3"/>
    <property type="match status" value="1"/>
</dbReference>
<feature type="domain" description="Solute-binding protein family 5" evidence="4">
    <location>
        <begin position="144"/>
        <end position="549"/>
    </location>
</feature>
<dbReference type="InterPro" id="IPR000914">
    <property type="entry name" value="SBP_5_dom"/>
</dbReference>
<dbReference type="Pfam" id="PF00496">
    <property type="entry name" value="SBP_bac_5"/>
    <property type="match status" value="1"/>
</dbReference>
<comment type="similarity">
    <text evidence="2">Belongs to the bacterial solute-binding protein 5 family.</text>
</comment>